<keyword evidence="5" id="KW-0067">ATP-binding</keyword>
<dbReference type="InterPro" id="IPR051175">
    <property type="entry name" value="CLK_kinases"/>
</dbReference>
<dbReference type="GO" id="GO:0032979">
    <property type="term" value="P:protein insertion into mitochondrial inner membrane from matrix"/>
    <property type="evidence" value="ECO:0007669"/>
    <property type="project" value="InterPro"/>
</dbReference>
<dbReference type="Pfam" id="PF00069">
    <property type="entry name" value="Pkinase"/>
    <property type="match status" value="1"/>
</dbReference>
<dbReference type="InterPro" id="IPR011009">
    <property type="entry name" value="Kinase-like_dom_sf"/>
</dbReference>
<gene>
    <name evidence="7" type="ORF">TRUGW13939_11204</name>
</gene>
<keyword evidence="1" id="KW-0723">Serine/threonine-protein kinase</keyword>
<dbReference type="PANTHER" id="PTHR45646:SF11">
    <property type="entry name" value="SERINE_THREONINE-PROTEIN KINASE DOA"/>
    <property type="match status" value="1"/>
</dbReference>
<evidence type="ECO:0000256" key="3">
    <source>
        <dbReference type="ARBA" id="ARBA00022741"/>
    </source>
</evidence>
<evidence type="ECO:0000313" key="7">
    <source>
        <dbReference type="EMBL" id="QKX64031.1"/>
    </source>
</evidence>
<organism evidence="7 8">
    <name type="scientific">Talaromyces rugulosus</name>
    <name type="common">Penicillium rugulosum</name>
    <dbReference type="NCBI Taxonomy" id="121627"/>
    <lineage>
        <taxon>Eukaryota</taxon>
        <taxon>Fungi</taxon>
        <taxon>Dikarya</taxon>
        <taxon>Ascomycota</taxon>
        <taxon>Pezizomycotina</taxon>
        <taxon>Eurotiomycetes</taxon>
        <taxon>Eurotiomycetidae</taxon>
        <taxon>Eurotiales</taxon>
        <taxon>Trichocomaceae</taxon>
        <taxon>Talaromyces</taxon>
        <taxon>Talaromyces sect. Islandici</taxon>
    </lineage>
</organism>
<dbReference type="EMBL" id="CP055903">
    <property type="protein sequence ID" value="QKX64031.1"/>
    <property type="molecule type" value="Genomic_DNA"/>
</dbReference>
<dbReference type="GO" id="GO:0004674">
    <property type="term" value="F:protein serine/threonine kinase activity"/>
    <property type="evidence" value="ECO:0007669"/>
    <property type="project" value="UniProtKB-KW"/>
</dbReference>
<dbReference type="Gene3D" id="3.30.200.20">
    <property type="entry name" value="Phosphorylase Kinase, domain 1"/>
    <property type="match status" value="1"/>
</dbReference>
<dbReference type="GO" id="GO:0005743">
    <property type="term" value="C:mitochondrial inner membrane"/>
    <property type="evidence" value="ECO:0007669"/>
    <property type="project" value="InterPro"/>
</dbReference>
<dbReference type="PANTHER" id="PTHR45646">
    <property type="entry name" value="SERINE/THREONINE-PROTEIN KINASE DOA-RELATED"/>
    <property type="match status" value="1"/>
</dbReference>
<dbReference type="InterPro" id="IPR000719">
    <property type="entry name" value="Prot_kinase_dom"/>
</dbReference>
<dbReference type="SMART" id="SM00220">
    <property type="entry name" value="S_TKc"/>
    <property type="match status" value="1"/>
</dbReference>
<keyword evidence="8" id="KW-1185">Reference proteome</keyword>
<evidence type="ECO:0000313" key="8">
    <source>
        <dbReference type="Proteomes" id="UP000509510"/>
    </source>
</evidence>
<reference evidence="8" key="1">
    <citation type="submission" date="2020-06" db="EMBL/GenBank/DDBJ databases">
        <title>A chromosome-scale genome assembly of Talaromyces rugulosus W13939.</title>
        <authorList>
            <person name="Wang B."/>
            <person name="Guo L."/>
            <person name="Ye K."/>
            <person name="Wang L."/>
        </authorList>
    </citation>
    <scope>NUCLEOTIDE SEQUENCE [LARGE SCALE GENOMIC DNA]</scope>
    <source>
        <strain evidence="8">W13939</strain>
    </source>
</reference>
<dbReference type="RefSeq" id="XP_035350205.1">
    <property type="nucleotide sequence ID" value="XM_035494312.1"/>
</dbReference>
<proteinExistence type="predicted"/>
<sequence>MSSSSPAIPRVFPTSGFDIIDAADPVEEETLPSYRPEWYYPVRLGEVLDGRYQVLAKLGYGVTSTVWLCRDLVWVFVRGIDRTHELAIYNHINSVETDHMGKSFIRQLLGHFHVRGPSAEPHLCLVLQPAGISVDQYLGFFSEKVMTLQDLKPCLRQVLGVLDFLHTEAHIIHTDLQLKNLLLPAGDAKTFSDLEEAEIEDPSPRKILDNGREIYLSQLPIPGNGLPLLSDFGEARFGNEVHNEDIMPNAYRAPEVVLKMNWDYKVDVWNVAIMAWDIVCRRTLFQGKNSDGIFDDRVHLAEMVAIMGSPVDFVQRSSVGSVFWDDNGKWKDLAPVPEIILDVLAADIQGDGKEGFLEFMRRALKWAPEDRPTARELLFDTCQRRCAGFHVTIFCRRKSAHNTKAKPNIIATITTIASLCRARGQQQQQHFTMALSLGRTPGFTRQINCTASRIYAANSSSSQQLQQQQRWFSQSLAPQAKGVEEFMPVKRPLEKSLKIRAKELSIDSMPTDLGLLPGTFIRPEGKNMPSIFREPRDRLRMEWVGLKQWFQNVAGTFAYHKYFFHGLPLELKARRQEAMRLHQQMCTEFARGNQDALKQICCTGLANNLIRRSRARGPGEKVSWNLLKYNRTPSTWFTGVHVVQDRSTQIPEVPESGVRQVIVRIASKQSTHTYTEYIDQATRQRTLVPSPEKVQDCTEYVVIQKLRIKGEEKPWQVWGYATPTTVDDLDSPFFSSELTVRERLEMMQDMVQGKR</sequence>
<evidence type="ECO:0000256" key="2">
    <source>
        <dbReference type="ARBA" id="ARBA00022679"/>
    </source>
</evidence>
<dbReference type="OrthoDB" id="19619at2759"/>
<dbReference type="Gene3D" id="3.10.450.240">
    <property type="match status" value="1"/>
</dbReference>
<dbReference type="GO" id="GO:0005634">
    <property type="term" value="C:nucleus"/>
    <property type="evidence" value="ECO:0007669"/>
    <property type="project" value="TreeGrafter"/>
</dbReference>
<feature type="domain" description="Protein kinase" evidence="6">
    <location>
        <begin position="52"/>
        <end position="393"/>
    </location>
</feature>
<dbReference type="SUPFAM" id="SSF56112">
    <property type="entry name" value="Protein kinase-like (PK-like)"/>
    <property type="match status" value="1"/>
</dbReference>
<dbReference type="InterPro" id="IPR024621">
    <property type="entry name" value="Mba1"/>
</dbReference>
<keyword evidence="2" id="KW-0808">Transferase</keyword>
<dbReference type="GO" id="GO:0043484">
    <property type="term" value="P:regulation of RNA splicing"/>
    <property type="evidence" value="ECO:0007669"/>
    <property type="project" value="TreeGrafter"/>
</dbReference>
<evidence type="ECO:0000256" key="4">
    <source>
        <dbReference type="ARBA" id="ARBA00022777"/>
    </source>
</evidence>
<evidence type="ECO:0000259" key="6">
    <source>
        <dbReference type="PROSITE" id="PS50011"/>
    </source>
</evidence>
<protein>
    <recommendedName>
        <fullName evidence="6">Protein kinase domain-containing protein</fullName>
    </recommendedName>
</protein>
<dbReference type="AlphaFoldDB" id="A0A7H8REA6"/>
<dbReference type="PROSITE" id="PS50011">
    <property type="entry name" value="PROTEIN_KINASE_DOM"/>
    <property type="match status" value="1"/>
</dbReference>
<name>A0A7H8REA6_TALRU</name>
<accession>A0A7H8REA6</accession>
<dbReference type="KEGG" id="trg:TRUGW13939_11204"/>
<keyword evidence="3" id="KW-0547">Nucleotide-binding</keyword>
<keyword evidence="4" id="KW-0418">Kinase</keyword>
<dbReference type="GO" id="GO:0005524">
    <property type="term" value="F:ATP binding"/>
    <property type="evidence" value="ECO:0007669"/>
    <property type="project" value="UniProtKB-KW"/>
</dbReference>
<dbReference type="Pfam" id="PF07961">
    <property type="entry name" value="MBA1"/>
    <property type="match status" value="1"/>
</dbReference>
<evidence type="ECO:0000256" key="1">
    <source>
        <dbReference type="ARBA" id="ARBA00022527"/>
    </source>
</evidence>
<evidence type="ECO:0000256" key="5">
    <source>
        <dbReference type="ARBA" id="ARBA00022840"/>
    </source>
</evidence>
<dbReference type="Proteomes" id="UP000509510">
    <property type="component" value="Chromosome VI"/>
</dbReference>
<dbReference type="GeneID" id="55998682"/>
<dbReference type="Gene3D" id="1.10.510.10">
    <property type="entry name" value="Transferase(Phosphotransferase) domain 1"/>
    <property type="match status" value="1"/>
</dbReference>